<reference evidence="1 2" key="1">
    <citation type="submission" date="2023-04" db="EMBL/GenBank/DDBJ databases">
        <title>Marinoamorphus aggregata gen. nov., sp. Nov., isolate from tissue of brittle star Ophioplocus japonicus.</title>
        <authorList>
            <person name="Kawano K."/>
            <person name="Sawayama S."/>
            <person name="Nakagawa S."/>
        </authorList>
    </citation>
    <scope>NUCLEOTIDE SEQUENCE [LARGE SCALE GENOMIC DNA]</scope>
    <source>
        <strain evidence="1 2">NKW23</strain>
    </source>
</reference>
<evidence type="ECO:0000313" key="1">
    <source>
        <dbReference type="EMBL" id="GMG85305.1"/>
    </source>
</evidence>
<proteinExistence type="predicted"/>
<dbReference type="Proteomes" id="UP001239909">
    <property type="component" value="Unassembled WGS sequence"/>
</dbReference>
<evidence type="ECO:0000313" key="2">
    <source>
        <dbReference type="Proteomes" id="UP001239909"/>
    </source>
</evidence>
<dbReference type="RefSeq" id="WP_285674600.1">
    <property type="nucleotide sequence ID" value="NZ_BSYI01000059.1"/>
</dbReference>
<dbReference type="EMBL" id="BSYI01000059">
    <property type="protein sequence ID" value="GMG85305.1"/>
    <property type="molecule type" value="Genomic_DNA"/>
</dbReference>
<sequence>MLRRVLTLEGAVTALLALMLAGLVVWRLDLLGLEPPPRGMPEDPFLIVAVRPAAQGHVTQSAVFPRAQIAARAEAGRLFETLEGLPRAGLAPGRYRVFRMGDEAEVTAAAQAAATAGGNRCLIAIDRGVIAAQGGALTAVVSLRAELDLKAACGG</sequence>
<protein>
    <recommendedName>
        <fullName evidence="3">GerMN domain-containing protein</fullName>
    </recommendedName>
</protein>
<evidence type="ECO:0008006" key="3">
    <source>
        <dbReference type="Google" id="ProtNLM"/>
    </source>
</evidence>
<accession>A0ABQ6LT93</accession>
<keyword evidence="2" id="KW-1185">Reference proteome</keyword>
<organism evidence="1 2">
    <name type="scientific">Paralimibaculum aggregatum</name>
    <dbReference type="NCBI Taxonomy" id="3036245"/>
    <lineage>
        <taxon>Bacteria</taxon>
        <taxon>Pseudomonadati</taxon>
        <taxon>Pseudomonadota</taxon>
        <taxon>Alphaproteobacteria</taxon>
        <taxon>Rhodobacterales</taxon>
        <taxon>Paracoccaceae</taxon>
        <taxon>Paralimibaculum</taxon>
    </lineage>
</organism>
<comment type="caution">
    <text evidence="1">The sequence shown here is derived from an EMBL/GenBank/DDBJ whole genome shotgun (WGS) entry which is preliminary data.</text>
</comment>
<gene>
    <name evidence="1" type="ORF">LNKW23_45240</name>
</gene>
<name>A0ABQ6LT93_9RHOB</name>